<feature type="region of interest" description="Disordered" evidence="2">
    <location>
        <begin position="330"/>
        <end position="380"/>
    </location>
</feature>
<dbReference type="OrthoDB" id="73875at2759"/>
<name>W9X7K1_9EURO</name>
<keyword evidence="3" id="KW-1133">Transmembrane helix</keyword>
<dbReference type="InterPro" id="IPR050314">
    <property type="entry name" value="Glycosyl_Hydrlase_18"/>
</dbReference>
<dbReference type="Gene3D" id="3.20.20.80">
    <property type="entry name" value="Glycosidases"/>
    <property type="match status" value="1"/>
</dbReference>
<evidence type="ECO:0000313" key="6">
    <source>
        <dbReference type="Proteomes" id="UP000019471"/>
    </source>
</evidence>
<organism evidence="5 6">
    <name type="scientific">Cladophialophora psammophila CBS 110553</name>
    <dbReference type="NCBI Taxonomy" id="1182543"/>
    <lineage>
        <taxon>Eukaryota</taxon>
        <taxon>Fungi</taxon>
        <taxon>Dikarya</taxon>
        <taxon>Ascomycota</taxon>
        <taxon>Pezizomycotina</taxon>
        <taxon>Eurotiomycetes</taxon>
        <taxon>Chaetothyriomycetidae</taxon>
        <taxon>Chaetothyriales</taxon>
        <taxon>Herpotrichiellaceae</taxon>
        <taxon>Cladophialophora</taxon>
    </lineage>
</organism>
<dbReference type="SMART" id="SM00636">
    <property type="entry name" value="Glyco_18"/>
    <property type="match status" value="1"/>
</dbReference>
<dbReference type="EMBL" id="AMGX01000005">
    <property type="protein sequence ID" value="EXJ72876.1"/>
    <property type="molecule type" value="Genomic_DNA"/>
</dbReference>
<dbReference type="EC" id="3.2.1.14" evidence="1"/>
<gene>
    <name evidence="5" type="ORF">A1O5_04024</name>
</gene>
<evidence type="ECO:0000259" key="4">
    <source>
        <dbReference type="PROSITE" id="PS51910"/>
    </source>
</evidence>
<dbReference type="InterPro" id="IPR001223">
    <property type="entry name" value="Glyco_hydro18_cat"/>
</dbReference>
<evidence type="ECO:0000313" key="5">
    <source>
        <dbReference type="EMBL" id="EXJ72876.1"/>
    </source>
</evidence>
<evidence type="ECO:0000256" key="1">
    <source>
        <dbReference type="ARBA" id="ARBA00012729"/>
    </source>
</evidence>
<keyword evidence="3" id="KW-0812">Transmembrane</keyword>
<dbReference type="GO" id="GO:0006032">
    <property type="term" value="P:chitin catabolic process"/>
    <property type="evidence" value="ECO:0007669"/>
    <property type="project" value="TreeGrafter"/>
</dbReference>
<dbReference type="GO" id="GO:0005975">
    <property type="term" value="P:carbohydrate metabolic process"/>
    <property type="evidence" value="ECO:0007669"/>
    <property type="project" value="InterPro"/>
</dbReference>
<dbReference type="GO" id="GO:0008061">
    <property type="term" value="F:chitin binding"/>
    <property type="evidence" value="ECO:0007669"/>
    <property type="project" value="InterPro"/>
</dbReference>
<keyword evidence="3" id="KW-0472">Membrane</keyword>
<dbReference type="Pfam" id="PF00704">
    <property type="entry name" value="Glyco_hydro_18"/>
    <property type="match status" value="1"/>
</dbReference>
<proteinExistence type="predicted"/>
<dbReference type="AlphaFoldDB" id="W9X7K1"/>
<dbReference type="HOGENOM" id="CLU_031465_2_0_1"/>
<dbReference type="GeneID" id="19188750"/>
<comment type="caution">
    <text evidence="5">The sequence shown here is derived from an EMBL/GenBank/DDBJ whole genome shotgun (WGS) entry which is preliminary data.</text>
</comment>
<dbReference type="InterPro" id="IPR011583">
    <property type="entry name" value="Chitinase_II/V-like_cat"/>
</dbReference>
<dbReference type="InterPro" id="IPR017853">
    <property type="entry name" value="GH"/>
</dbReference>
<dbReference type="PANTHER" id="PTHR11177:SF378">
    <property type="entry name" value="CHITINASE"/>
    <property type="match status" value="1"/>
</dbReference>
<reference evidence="5 6" key="1">
    <citation type="submission" date="2013-03" db="EMBL/GenBank/DDBJ databases">
        <title>The Genome Sequence of Cladophialophora psammophila CBS 110553.</title>
        <authorList>
            <consortium name="The Broad Institute Genomics Platform"/>
            <person name="Cuomo C."/>
            <person name="de Hoog S."/>
            <person name="Gorbushina A."/>
            <person name="Walker B."/>
            <person name="Young S.K."/>
            <person name="Zeng Q."/>
            <person name="Gargeya S."/>
            <person name="Fitzgerald M."/>
            <person name="Haas B."/>
            <person name="Abouelleil A."/>
            <person name="Allen A.W."/>
            <person name="Alvarado L."/>
            <person name="Arachchi H.M."/>
            <person name="Berlin A.M."/>
            <person name="Chapman S.B."/>
            <person name="Gainer-Dewar J."/>
            <person name="Goldberg J."/>
            <person name="Griggs A."/>
            <person name="Gujja S."/>
            <person name="Hansen M."/>
            <person name="Howarth C."/>
            <person name="Imamovic A."/>
            <person name="Ireland A."/>
            <person name="Larimer J."/>
            <person name="McCowan C."/>
            <person name="Murphy C."/>
            <person name="Pearson M."/>
            <person name="Poon T.W."/>
            <person name="Priest M."/>
            <person name="Roberts A."/>
            <person name="Saif S."/>
            <person name="Shea T."/>
            <person name="Sisk P."/>
            <person name="Sykes S."/>
            <person name="Wortman J."/>
            <person name="Nusbaum C."/>
            <person name="Birren B."/>
        </authorList>
    </citation>
    <scope>NUCLEOTIDE SEQUENCE [LARGE SCALE GENOMIC DNA]</scope>
    <source>
        <strain evidence="5 6">CBS 110553</strain>
    </source>
</reference>
<protein>
    <recommendedName>
        <fullName evidence="1">chitinase</fullName>
        <ecNumber evidence="1">3.2.1.14</ecNumber>
    </recommendedName>
</protein>
<dbReference type="RefSeq" id="XP_007742823.1">
    <property type="nucleotide sequence ID" value="XM_007744633.1"/>
</dbReference>
<dbReference type="Proteomes" id="UP000019471">
    <property type="component" value="Unassembled WGS sequence"/>
</dbReference>
<feature type="transmembrane region" description="Helical" evidence="3">
    <location>
        <begin position="32"/>
        <end position="56"/>
    </location>
</feature>
<accession>W9X7K1</accession>
<dbReference type="SUPFAM" id="SSF51445">
    <property type="entry name" value="(Trans)glycosidases"/>
    <property type="match status" value="1"/>
</dbReference>
<dbReference type="GO" id="GO:0008843">
    <property type="term" value="F:endochitinase activity"/>
    <property type="evidence" value="ECO:0007669"/>
    <property type="project" value="UniProtKB-EC"/>
</dbReference>
<evidence type="ECO:0000256" key="2">
    <source>
        <dbReference type="SAM" id="MobiDB-lite"/>
    </source>
</evidence>
<dbReference type="eggNOG" id="KOG2806">
    <property type="taxonomic scope" value="Eukaryota"/>
</dbReference>
<feature type="domain" description="GH18" evidence="4">
    <location>
        <begin position="1"/>
        <end position="332"/>
    </location>
</feature>
<dbReference type="PROSITE" id="PS51910">
    <property type="entry name" value="GH18_2"/>
    <property type="match status" value="1"/>
</dbReference>
<keyword evidence="6" id="KW-1185">Reference proteome</keyword>
<dbReference type="GO" id="GO:0005576">
    <property type="term" value="C:extracellular region"/>
    <property type="evidence" value="ECO:0007669"/>
    <property type="project" value="TreeGrafter"/>
</dbReference>
<evidence type="ECO:0000256" key="3">
    <source>
        <dbReference type="SAM" id="Phobius"/>
    </source>
</evidence>
<feature type="compositionally biased region" description="Basic residues" evidence="2">
    <location>
        <begin position="351"/>
        <end position="363"/>
    </location>
</feature>
<dbReference type="STRING" id="1182543.W9X7K1"/>
<dbReference type="PANTHER" id="PTHR11177">
    <property type="entry name" value="CHITINASE"/>
    <property type="match status" value="1"/>
</dbReference>
<sequence>MALAFMPASVFNEENPSLWPLFTTVASVRPKFAHGAAIMVAIGGWGATASFSIAAATQKNRRRFAYNVRAMVDQTGPDVVNIDWEYPGGNGEDYKQIPNSEKAWEIEAYPELLQEIRLALGPDKSISAAVPGHPREMLAFTKETMPKISSVLDFINVMTYDLVNRRDNVTGHHTGLASSLAGIEAFLENGLEPEKANLGFAFYPRWYKTDPNGNCGANPMGCKTLLMEDPSSGADLGRAGAFAWSDDVPTDLSMSFHRALPHGLYDNGKGGHYFWDTGEDIFWSWDTPVAISKKFPAIMERLSLGGVFAWGLGEDSSDWPHLQALTANSRGSREAQRISNGRQRTNSDRKFVRRKQWRRRHQRQASLDCPAHPPREYAIQ</sequence>